<dbReference type="AlphaFoldDB" id="A0A6G1DFZ4"/>
<reference evidence="1 2" key="1">
    <citation type="submission" date="2019-11" db="EMBL/GenBank/DDBJ databases">
        <title>Whole genome sequence of Oryza granulata.</title>
        <authorList>
            <person name="Li W."/>
        </authorList>
    </citation>
    <scope>NUCLEOTIDE SEQUENCE [LARGE SCALE GENOMIC DNA]</scope>
    <source>
        <strain evidence="2">cv. Menghai</strain>
        <tissue evidence="1">Leaf</tissue>
    </source>
</reference>
<dbReference type="OrthoDB" id="10516379at2759"/>
<name>A0A6G1DFZ4_9ORYZ</name>
<evidence type="ECO:0000313" key="2">
    <source>
        <dbReference type="Proteomes" id="UP000479710"/>
    </source>
</evidence>
<protein>
    <submittedName>
        <fullName evidence="1">Uncharacterized protein</fullName>
    </submittedName>
</protein>
<organism evidence="1 2">
    <name type="scientific">Oryza meyeriana var. granulata</name>
    <dbReference type="NCBI Taxonomy" id="110450"/>
    <lineage>
        <taxon>Eukaryota</taxon>
        <taxon>Viridiplantae</taxon>
        <taxon>Streptophyta</taxon>
        <taxon>Embryophyta</taxon>
        <taxon>Tracheophyta</taxon>
        <taxon>Spermatophyta</taxon>
        <taxon>Magnoliopsida</taxon>
        <taxon>Liliopsida</taxon>
        <taxon>Poales</taxon>
        <taxon>Poaceae</taxon>
        <taxon>BOP clade</taxon>
        <taxon>Oryzoideae</taxon>
        <taxon>Oryzeae</taxon>
        <taxon>Oryzinae</taxon>
        <taxon>Oryza</taxon>
        <taxon>Oryza meyeriana</taxon>
    </lineage>
</organism>
<sequence>MSRNNMEEDGIEAAFMAGAMPPEWRPRLRASGLDDGDVNTIAEAIAKTHPIMRSTFCFFWRDCCRV</sequence>
<evidence type="ECO:0000313" key="1">
    <source>
        <dbReference type="EMBL" id="KAF0910663.1"/>
    </source>
</evidence>
<dbReference type="EMBL" id="SPHZ02000006">
    <property type="protein sequence ID" value="KAF0910663.1"/>
    <property type="molecule type" value="Genomic_DNA"/>
</dbReference>
<gene>
    <name evidence="1" type="ORF">E2562_004657</name>
</gene>
<dbReference type="Proteomes" id="UP000479710">
    <property type="component" value="Unassembled WGS sequence"/>
</dbReference>
<comment type="caution">
    <text evidence="1">The sequence shown here is derived from an EMBL/GenBank/DDBJ whole genome shotgun (WGS) entry which is preliminary data.</text>
</comment>
<keyword evidence="2" id="KW-1185">Reference proteome</keyword>
<proteinExistence type="predicted"/>
<accession>A0A6G1DFZ4</accession>